<dbReference type="Gene3D" id="1.10.150.240">
    <property type="entry name" value="Putative phosphatase, domain 2"/>
    <property type="match status" value="1"/>
</dbReference>
<dbReference type="SUPFAM" id="SSF56784">
    <property type="entry name" value="HAD-like"/>
    <property type="match status" value="1"/>
</dbReference>
<dbReference type="Pfam" id="PF00702">
    <property type="entry name" value="Hydrolase"/>
    <property type="match status" value="1"/>
</dbReference>
<dbReference type="GO" id="GO:0006281">
    <property type="term" value="P:DNA repair"/>
    <property type="evidence" value="ECO:0007669"/>
    <property type="project" value="TreeGrafter"/>
</dbReference>
<dbReference type="STRING" id="1447782.SAMN05444417_0200"/>
<dbReference type="InterPro" id="IPR023214">
    <property type="entry name" value="HAD_sf"/>
</dbReference>
<dbReference type="EC" id="3.1.3.18" evidence="4"/>
<keyword evidence="6" id="KW-1185">Reference proteome</keyword>
<evidence type="ECO:0000313" key="6">
    <source>
        <dbReference type="Proteomes" id="UP000184292"/>
    </source>
</evidence>
<organism evidence="5 6">
    <name type="scientific">Wenxinia saemankumensis</name>
    <dbReference type="NCBI Taxonomy" id="1447782"/>
    <lineage>
        <taxon>Bacteria</taxon>
        <taxon>Pseudomonadati</taxon>
        <taxon>Pseudomonadota</taxon>
        <taxon>Alphaproteobacteria</taxon>
        <taxon>Rhodobacterales</taxon>
        <taxon>Roseobacteraceae</taxon>
        <taxon>Wenxinia</taxon>
    </lineage>
</organism>
<dbReference type="PANTHER" id="PTHR43434:SF1">
    <property type="entry name" value="PHOSPHOGLYCOLATE PHOSPHATASE"/>
    <property type="match status" value="1"/>
</dbReference>
<dbReference type="OrthoDB" id="9793014at2"/>
<dbReference type="AlphaFoldDB" id="A0A1M6A3K6"/>
<gene>
    <name evidence="5" type="ORF">SAMN05444417_0200</name>
</gene>
<name>A0A1M6A3K6_9RHOB</name>
<dbReference type="Gene3D" id="3.40.50.1000">
    <property type="entry name" value="HAD superfamily/HAD-like"/>
    <property type="match status" value="1"/>
</dbReference>
<dbReference type="InterPro" id="IPR036412">
    <property type="entry name" value="HAD-like_sf"/>
</dbReference>
<evidence type="ECO:0000256" key="3">
    <source>
        <dbReference type="ARBA" id="ARBA00006171"/>
    </source>
</evidence>
<dbReference type="NCBIfam" id="TIGR01549">
    <property type="entry name" value="HAD-SF-IA-v1"/>
    <property type="match status" value="1"/>
</dbReference>
<comment type="catalytic activity">
    <reaction evidence="1">
        <text>2-phosphoglycolate + H2O = glycolate + phosphate</text>
        <dbReference type="Rhea" id="RHEA:14369"/>
        <dbReference type="ChEBI" id="CHEBI:15377"/>
        <dbReference type="ChEBI" id="CHEBI:29805"/>
        <dbReference type="ChEBI" id="CHEBI:43474"/>
        <dbReference type="ChEBI" id="CHEBI:58033"/>
        <dbReference type="EC" id="3.1.3.18"/>
    </reaction>
</comment>
<dbReference type="GO" id="GO:0008967">
    <property type="term" value="F:phosphoglycolate phosphatase activity"/>
    <property type="evidence" value="ECO:0007669"/>
    <property type="project" value="UniProtKB-EC"/>
</dbReference>
<comment type="pathway">
    <text evidence="2">Organic acid metabolism; glycolate biosynthesis; glycolate from 2-phosphoglycolate: step 1/1.</text>
</comment>
<dbReference type="InterPro" id="IPR023198">
    <property type="entry name" value="PGP-like_dom2"/>
</dbReference>
<comment type="similarity">
    <text evidence="3">Belongs to the HAD-like hydrolase superfamily. CbbY/CbbZ/Gph/YieH family.</text>
</comment>
<accession>A0A1M6A3K6</accession>
<reference evidence="5 6" key="1">
    <citation type="submission" date="2016-11" db="EMBL/GenBank/DDBJ databases">
        <authorList>
            <person name="Jaros S."/>
            <person name="Januszkiewicz K."/>
            <person name="Wedrychowicz H."/>
        </authorList>
    </citation>
    <scope>NUCLEOTIDE SEQUENCE [LARGE SCALE GENOMIC DNA]</scope>
    <source>
        <strain evidence="5 6">DSM 100565</strain>
    </source>
</reference>
<proteinExistence type="inferred from homology"/>
<sequence>MTGKAVIGFDLDGTLIDSAPSIAASVNAVLMEHGADPLEEDRIAGMVGSGAAVLIERVRAAREIGAQHQADLLDRYLAIDGAKTDQPLYDGARAALEVLAEEAALVLCTNKVQRHAAAILEAAGLAPLFANVIGGDSLPARKPDPAPLLAAFDGLGDGPRLFVGDSGIDAETARAAGVPFLFYSSGYGQAPEAALPHAASFAAFDDLPALVRDTLSERPPA</sequence>
<dbReference type="GO" id="GO:0005829">
    <property type="term" value="C:cytosol"/>
    <property type="evidence" value="ECO:0007669"/>
    <property type="project" value="TreeGrafter"/>
</dbReference>
<dbReference type="EMBL" id="FQYO01000001">
    <property type="protein sequence ID" value="SHI31048.1"/>
    <property type="molecule type" value="Genomic_DNA"/>
</dbReference>
<evidence type="ECO:0000313" key="5">
    <source>
        <dbReference type="EMBL" id="SHI31048.1"/>
    </source>
</evidence>
<dbReference type="InterPro" id="IPR050155">
    <property type="entry name" value="HAD-like_hydrolase_sf"/>
</dbReference>
<dbReference type="PANTHER" id="PTHR43434">
    <property type="entry name" value="PHOSPHOGLYCOLATE PHOSPHATASE"/>
    <property type="match status" value="1"/>
</dbReference>
<dbReference type="SFLD" id="SFLDG01129">
    <property type="entry name" value="C1.5:_HAD__Beta-PGM__Phosphata"/>
    <property type="match status" value="1"/>
</dbReference>
<evidence type="ECO:0000256" key="1">
    <source>
        <dbReference type="ARBA" id="ARBA00000830"/>
    </source>
</evidence>
<dbReference type="SFLD" id="SFLDS00003">
    <property type="entry name" value="Haloacid_Dehalogenase"/>
    <property type="match status" value="1"/>
</dbReference>
<evidence type="ECO:0000256" key="2">
    <source>
        <dbReference type="ARBA" id="ARBA00004818"/>
    </source>
</evidence>
<dbReference type="InterPro" id="IPR006439">
    <property type="entry name" value="HAD-SF_hydro_IA"/>
</dbReference>
<protein>
    <recommendedName>
        <fullName evidence="4">phosphoglycolate phosphatase</fullName>
        <ecNumber evidence="4">3.1.3.18</ecNumber>
    </recommendedName>
</protein>
<evidence type="ECO:0000256" key="4">
    <source>
        <dbReference type="ARBA" id="ARBA00013078"/>
    </source>
</evidence>
<dbReference type="Proteomes" id="UP000184292">
    <property type="component" value="Unassembled WGS sequence"/>
</dbReference>
<dbReference type="RefSeq" id="WP_073325746.1">
    <property type="nucleotide sequence ID" value="NZ_FQYO01000001.1"/>
</dbReference>